<dbReference type="InterPro" id="IPR011029">
    <property type="entry name" value="DEATH-like_dom_sf"/>
</dbReference>
<dbReference type="PROSITE" id="PS50209">
    <property type="entry name" value="CARD"/>
    <property type="match status" value="1"/>
</dbReference>
<evidence type="ECO:0000259" key="1">
    <source>
        <dbReference type="PROSITE" id="PS50209"/>
    </source>
</evidence>
<organism evidence="2">
    <name type="scientific">Pundamilia nyererei</name>
    <dbReference type="NCBI Taxonomy" id="303518"/>
    <lineage>
        <taxon>Eukaryota</taxon>
        <taxon>Metazoa</taxon>
        <taxon>Chordata</taxon>
        <taxon>Craniata</taxon>
        <taxon>Vertebrata</taxon>
        <taxon>Euteleostomi</taxon>
        <taxon>Actinopterygii</taxon>
        <taxon>Neopterygii</taxon>
        <taxon>Teleostei</taxon>
        <taxon>Neoteleostei</taxon>
        <taxon>Acanthomorphata</taxon>
        <taxon>Ovalentaria</taxon>
        <taxon>Cichlomorphae</taxon>
        <taxon>Cichliformes</taxon>
        <taxon>Cichlidae</taxon>
        <taxon>African cichlids</taxon>
        <taxon>Pseudocrenilabrinae</taxon>
        <taxon>Haplochromini</taxon>
        <taxon>Pundamilia</taxon>
    </lineage>
</organism>
<feature type="domain" description="CARD" evidence="1">
    <location>
        <begin position="5"/>
        <end position="89"/>
    </location>
</feature>
<dbReference type="Ensembl" id="ENSPNYT00000018246.1">
    <property type="protein sequence ID" value="ENSPNYP00000017804.1"/>
    <property type="gene ID" value="ENSPNYG00000013460.1"/>
</dbReference>
<dbReference type="Pfam" id="PF00619">
    <property type="entry name" value="CARD"/>
    <property type="match status" value="1"/>
</dbReference>
<dbReference type="SUPFAM" id="SSF47986">
    <property type="entry name" value="DEATH domain"/>
    <property type="match status" value="1"/>
</dbReference>
<name>A0A3B4G6Q9_9CICH</name>
<dbReference type="AlphaFoldDB" id="A0A3B4G6Q9"/>
<sequence length="90" mass="10409">ICCQLLRRVLRFIQSISGPVLSSLLDKLLEKKVITAAEREEADTKHNKSERARCVFDTVYNKGEAAWLQMTKFLREEDPFLCKHLGIETE</sequence>
<protein>
    <recommendedName>
        <fullName evidence="1">CARD domain-containing protein</fullName>
    </recommendedName>
</protein>
<accession>A0A3B4G6Q9</accession>
<dbReference type="GO" id="GO:0042981">
    <property type="term" value="P:regulation of apoptotic process"/>
    <property type="evidence" value="ECO:0007669"/>
    <property type="project" value="InterPro"/>
</dbReference>
<dbReference type="GeneTree" id="ENSGT00940000176854"/>
<dbReference type="STRING" id="303518.ENSPNYP00000017804"/>
<proteinExistence type="predicted"/>
<reference evidence="2" key="1">
    <citation type="submission" date="2023-09" db="UniProtKB">
        <authorList>
            <consortium name="Ensembl"/>
        </authorList>
    </citation>
    <scope>IDENTIFICATION</scope>
</reference>
<dbReference type="Gene3D" id="1.10.533.10">
    <property type="entry name" value="Death Domain, Fas"/>
    <property type="match status" value="1"/>
</dbReference>
<evidence type="ECO:0000313" key="2">
    <source>
        <dbReference type="Ensembl" id="ENSPNYP00000017804.1"/>
    </source>
</evidence>
<dbReference type="InterPro" id="IPR001315">
    <property type="entry name" value="CARD"/>
</dbReference>